<dbReference type="EMBL" id="FWEW01003517">
    <property type="protein sequence ID" value="SLM39515.1"/>
    <property type="molecule type" value="Genomic_DNA"/>
</dbReference>
<dbReference type="Proteomes" id="UP000192927">
    <property type="component" value="Unassembled WGS sequence"/>
</dbReference>
<keyword evidence="3" id="KW-1185">Reference proteome</keyword>
<name>A0A1W5D8Z8_9LECA</name>
<dbReference type="SUPFAM" id="SSF53448">
    <property type="entry name" value="Nucleotide-diphospho-sugar transferases"/>
    <property type="match status" value="1"/>
</dbReference>
<evidence type="ECO:0000256" key="1">
    <source>
        <dbReference type="SAM" id="MobiDB-lite"/>
    </source>
</evidence>
<evidence type="ECO:0000313" key="3">
    <source>
        <dbReference type="Proteomes" id="UP000192927"/>
    </source>
</evidence>
<dbReference type="InterPro" id="IPR029044">
    <property type="entry name" value="Nucleotide-diphossugar_trans"/>
</dbReference>
<dbReference type="AlphaFoldDB" id="A0A1W5D8Z8"/>
<dbReference type="Gene3D" id="3.90.550.10">
    <property type="entry name" value="Spore Coat Polysaccharide Biosynthesis Protein SpsA, Chain A"/>
    <property type="match status" value="1"/>
</dbReference>
<dbReference type="GO" id="GO:0016757">
    <property type="term" value="F:glycosyltransferase activity"/>
    <property type="evidence" value="ECO:0007669"/>
    <property type="project" value="InterPro"/>
</dbReference>
<dbReference type="InterPro" id="IPR050587">
    <property type="entry name" value="GNT1/Glycosyltrans_8"/>
</dbReference>
<organism evidence="2 3">
    <name type="scientific">Lasallia pustulata</name>
    <dbReference type="NCBI Taxonomy" id="136370"/>
    <lineage>
        <taxon>Eukaryota</taxon>
        <taxon>Fungi</taxon>
        <taxon>Dikarya</taxon>
        <taxon>Ascomycota</taxon>
        <taxon>Pezizomycotina</taxon>
        <taxon>Lecanoromycetes</taxon>
        <taxon>OSLEUM clade</taxon>
        <taxon>Umbilicariomycetidae</taxon>
        <taxon>Umbilicariales</taxon>
        <taxon>Umbilicariaceae</taxon>
        <taxon>Lasallia</taxon>
    </lineage>
</organism>
<dbReference type="InterPro" id="IPR002495">
    <property type="entry name" value="Glyco_trans_8"/>
</dbReference>
<reference evidence="3" key="1">
    <citation type="submission" date="2017-03" db="EMBL/GenBank/DDBJ databases">
        <authorList>
            <person name="Sharma R."/>
            <person name="Thines M."/>
        </authorList>
    </citation>
    <scope>NUCLEOTIDE SEQUENCE [LARGE SCALE GENOMIC DNA]</scope>
</reference>
<feature type="region of interest" description="Disordered" evidence="1">
    <location>
        <begin position="368"/>
        <end position="400"/>
    </location>
</feature>
<protein>
    <submittedName>
        <fullName evidence="2">Nucleotide-diphospho-sugar transferases</fullName>
    </submittedName>
</protein>
<dbReference type="Pfam" id="PF01501">
    <property type="entry name" value="Glyco_transf_8"/>
    <property type="match status" value="1"/>
</dbReference>
<proteinExistence type="predicted"/>
<dbReference type="CDD" id="cd02537">
    <property type="entry name" value="GT8_Glycogenin"/>
    <property type="match status" value="1"/>
</dbReference>
<keyword evidence="2" id="KW-0808">Transferase</keyword>
<sequence length="400" mass="46051">MSTSSPPKRAWITLLTRSSYLAGVITLAHTLQQHQTAYPLIVLTTPSLPASSTRALDLESNHNPLLKTHRISVLLPPRSQKTTLIASRFRDTWTKLRAFELVDYDALIFLDADITIFQNIDDAFSIHLPSRDWIGANHACVCNLDHDSWAPSDWTAENCAYTPLSHPSALQAPTPVPHSSNLTGKPTHRFLNSGMFLFHPSPALWDAMLAEFNTTPLLPTFQFPDQDFLAHFFRDRWMPLGWQYNALKTMRYWHENIWRDEEMRTLHYIVDKPWERRIAGDGIAGHLGRDGVTHGWWWDVWEEWLRARREEGDEELVGIVDGVVAPGLDEEGERRQVEEDRERGWPLEVPEHPGQVVREGQFLRYGKREREERGRGKMVGRALRASRPGEYGHGRVVHPR</sequence>
<dbReference type="PANTHER" id="PTHR11183">
    <property type="entry name" value="GLYCOGENIN SUBFAMILY MEMBER"/>
    <property type="match status" value="1"/>
</dbReference>
<accession>A0A1W5D8Z8</accession>
<evidence type="ECO:0000313" key="2">
    <source>
        <dbReference type="EMBL" id="SLM39515.1"/>
    </source>
</evidence>